<dbReference type="AlphaFoldDB" id="A0A1N7NJL4"/>
<dbReference type="Proteomes" id="UP000185639">
    <property type="component" value="Unassembled WGS sequence"/>
</dbReference>
<dbReference type="GO" id="GO:0006629">
    <property type="term" value="P:lipid metabolic process"/>
    <property type="evidence" value="ECO:0007669"/>
    <property type="project" value="InterPro"/>
</dbReference>
<dbReference type="GO" id="GO:0008081">
    <property type="term" value="F:phosphoric diester hydrolase activity"/>
    <property type="evidence" value="ECO:0007669"/>
    <property type="project" value="InterPro"/>
</dbReference>
<keyword evidence="3" id="KW-1185">Reference proteome</keyword>
<dbReference type="InterPro" id="IPR017946">
    <property type="entry name" value="PLC-like_Pdiesterase_TIM-brl"/>
</dbReference>
<evidence type="ECO:0000259" key="1">
    <source>
        <dbReference type="PROSITE" id="PS51704"/>
    </source>
</evidence>
<dbReference type="InterPro" id="IPR030395">
    <property type="entry name" value="GP_PDE_dom"/>
</dbReference>
<protein>
    <submittedName>
        <fullName evidence="2">Glycerophosphoryl diester phosphodiesterase</fullName>
    </submittedName>
</protein>
<sequence length="335" mass="36773">MTVRNKVITKYAPILPRAKALPVTVLLGWLSLILAGCSSSPVKPLDSEVASLNSRLYLAHGASAGDAPLNSLQAIEATLKRSDYDGIEIDIVLAGDSVPLLAHDPWISEQNCRRYDGQAFEPVYIRDVYSDELNELFECHFPAGKNGAAEKTSDYHPLVTLAEAFSIIRGYPEKTIYLDLKIQAGATLDVEEYGAEIYLALIEQEIENPVFIEVPEKYQVEKIKNSLEDFNARIALSYSAFYAGDDWDYIGALAAVRTLFFAENPIAAANESGADVLVSPTIVMSHSSVENLHKSEILYGTFLVDDAESLKSACDHGADIIITDIPIKQRCEPDL</sequence>
<dbReference type="Gene3D" id="3.20.20.190">
    <property type="entry name" value="Phosphatidylinositol (PI) phosphodiesterase"/>
    <property type="match status" value="1"/>
</dbReference>
<name>A0A1N7NJL4_9GAMM</name>
<accession>A0A1N7NJL4</accession>
<dbReference type="PANTHER" id="PTHR46211:SF14">
    <property type="entry name" value="GLYCEROPHOSPHODIESTER PHOSPHODIESTERASE"/>
    <property type="match status" value="1"/>
</dbReference>
<organism evidence="2 3">
    <name type="scientific">Thalassolituus maritimus</name>
    <dbReference type="NCBI Taxonomy" id="484498"/>
    <lineage>
        <taxon>Bacteria</taxon>
        <taxon>Pseudomonadati</taxon>
        <taxon>Pseudomonadota</taxon>
        <taxon>Gammaproteobacteria</taxon>
        <taxon>Oceanospirillales</taxon>
        <taxon>Oceanospirillaceae</taxon>
        <taxon>Thalassolituus</taxon>
    </lineage>
</organism>
<reference evidence="3" key="1">
    <citation type="submission" date="2017-01" db="EMBL/GenBank/DDBJ databases">
        <authorList>
            <person name="Varghese N."/>
            <person name="Submissions S."/>
        </authorList>
    </citation>
    <scope>NUCLEOTIDE SEQUENCE [LARGE SCALE GENOMIC DNA]</scope>
    <source>
        <strain evidence="3">DSM 24913</strain>
    </source>
</reference>
<gene>
    <name evidence="2" type="ORF">SAMN05421686_10761</name>
</gene>
<dbReference type="STRING" id="484498.SAMN05421686_10761"/>
<dbReference type="PANTHER" id="PTHR46211">
    <property type="entry name" value="GLYCEROPHOSPHORYL DIESTER PHOSPHODIESTERASE"/>
    <property type="match status" value="1"/>
</dbReference>
<evidence type="ECO:0000313" key="2">
    <source>
        <dbReference type="EMBL" id="SIS98471.1"/>
    </source>
</evidence>
<dbReference type="PROSITE" id="PS51704">
    <property type="entry name" value="GP_PDE"/>
    <property type="match status" value="1"/>
</dbReference>
<dbReference type="Pfam" id="PF03009">
    <property type="entry name" value="GDPD"/>
    <property type="match status" value="1"/>
</dbReference>
<dbReference type="RefSeq" id="WP_175607905.1">
    <property type="nucleotide sequence ID" value="NZ_FTOH01000007.1"/>
</dbReference>
<evidence type="ECO:0000313" key="3">
    <source>
        <dbReference type="Proteomes" id="UP000185639"/>
    </source>
</evidence>
<dbReference type="EMBL" id="FTOH01000007">
    <property type="protein sequence ID" value="SIS98471.1"/>
    <property type="molecule type" value="Genomic_DNA"/>
</dbReference>
<feature type="domain" description="GP-PDE" evidence="1">
    <location>
        <begin position="55"/>
        <end position="333"/>
    </location>
</feature>
<proteinExistence type="predicted"/>
<dbReference type="SUPFAM" id="SSF51695">
    <property type="entry name" value="PLC-like phosphodiesterases"/>
    <property type="match status" value="1"/>
</dbReference>